<dbReference type="InterPro" id="IPR015510">
    <property type="entry name" value="PGRP"/>
</dbReference>
<keyword evidence="2" id="KW-0732">Signal</keyword>
<dbReference type="SMART" id="SM00701">
    <property type="entry name" value="PGRP"/>
    <property type="match status" value="1"/>
</dbReference>
<evidence type="ECO:0000313" key="5">
    <source>
        <dbReference type="Proteomes" id="UP000070058"/>
    </source>
</evidence>
<dbReference type="PROSITE" id="PS51782">
    <property type="entry name" value="LYSM"/>
    <property type="match status" value="1"/>
</dbReference>
<dbReference type="GO" id="GO:0008270">
    <property type="term" value="F:zinc ion binding"/>
    <property type="evidence" value="ECO:0007669"/>
    <property type="project" value="InterPro"/>
</dbReference>
<evidence type="ECO:0000313" key="4">
    <source>
        <dbReference type="EMBL" id="KXU38222.1"/>
    </source>
</evidence>
<dbReference type="OrthoDB" id="9811296at2"/>
<dbReference type="Pfam" id="PF01476">
    <property type="entry name" value="LysM"/>
    <property type="match status" value="1"/>
</dbReference>
<dbReference type="Gene3D" id="3.40.80.10">
    <property type="entry name" value="Peptidoglycan recognition protein-like"/>
    <property type="match status" value="1"/>
</dbReference>
<keyword evidence="5" id="KW-1185">Reference proteome</keyword>
<dbReference type="AlphaFoldDB" id="A0A139SUT3"/>
<dbReference type="InterPro" id="IPR018392">
    <property type="entry name" value="LysM"/>
</dbReference>
<comment type="caution">
    <text evidence="4">The sequence shown here is derived from an EMBL/GenBank/DDBJ whole genome shotgun (WGS) entry which is preliminary data.</text>
</comment>
<dbReference type="InterPro" id="IPR036505">
    <property type="entry name" value="Amidase/PGRP_sf"/>
</dbReference>
<dbReference type="EMBL" id="LSZQ01000002">
    <property type="protein sequence ID" value="KXU38222.1"/>
    <property type="molecule type" value="Genomic_DNA"/>
</dbReference>
<dbReference type="RefSeq" id="WP_068628101.1">
    <property type="nucleotide sequence ID" value="NZ_LSZQ01000002.1"/>
</dbReference>
<dbReference type="InterPro" id="IPR002502">
    <property type="entry name" value="Amidase_domain"/>
</dbReference>
<dbReference type="PROSITE" id="PS51318">
    <property type="entry name" value="TAT"/>
    <property type="match status" value="1"/>
</dbReference>
<evidence type="ECO:0000256" key="2">
    <source>
        <dbReference type="SAM" id="SignalP"/>
    </source>
</evidence>
<dbReference type="SMART" id="SM00257">
    <property type="entry name" value="LysM"/>
    <property type="match status" value="1"/>
</dbReference>
<dbReference type="Proteomes" id="UP000070058">
    <property type="component" value="Unassembled WGS sequence"/>
</dbReference>
<dbReference type="PANTHER" id="PTHR11022:SF41">
    <property type="entry name" value="PEPTIDOGLYCAN-RECOGNITION PROTEIN LC-RELATED"/>
    <property type="match status" value="1"/>
</dbReference>
<accession>A0A139SUT3</accession>
<dbReference type="SUPFAM" id="SSF55846">
    <property type="entry name" value="N-acetylmuramoyl-L-alanine amidase-like"/>
    <property type="match status" value="1"/>
</dbReference>
<dbReference type="GO" id="GO:0009253">
    <property type="term" value="P:peptidoglycan catabolic process"/>
    <property type="evidence" value="ECO:0007669"/>
    <property type="project" value="InterPro"/>
</dbReference>
<evidence type="ECO:0000256" key="1">
    <source>
        <dbReference type="ARBA" id="ARBA00007553"/>
    </source>
</evidence>
<dbReference type="InterPro" id="IPR006619">
    <property type="entry name" value="PGRP_domain_met/bac"/>
</dbReference>
<name>A0A139SUT3_9BACT</name>
<dbReference type="Gene3D" id="3.10.350.10">
    <property type="entry name" value="LysM domain"/>
    <property type="match status" value="1"/>
</dbReference>
<gene>
    <name evidence="4" type="ORF">AXK11_00795</name>
</gene>
<reference evidence="5" key="1">
    <citation type="submission" date="2016-02" db="EMBL/GenBank/DDBJ databases">
        <authorList>
            <person name="Sanders J.G."/>
            <person name="Lin J.Y."/>
            <person name="Wertz J.T."/>
            <person name="Russell J.A."/>
            <person name="Moreau C.S."/>
            <person name="Powell S."/>
        </authorList>
    </citation>
    <scope>NUCLEOTIDE SEQUENCE [LARGE SCALE GENOMIC DNA]</scope>
    <source>
        <strain evidence="5">CAG34</strain>
    </source>
</reference>
<feature type="chain" id="PRO_5007489759" description="LysM domain-containing protein" evidence="2">
    <location>
        <begin position="31"/>
        <end position="270"/>
    </location>
</feature>
<dbReference type="GO" id="GO:0008745">
    <property type="term" value="F:N-acetylmuramoyl-L-alanine amidase activity"/>
    <property type="evidence" value="ECO:0007669"/>
    <property type="project" value="InterPro"/>
</dbReference>
<dbReference type="CDD" id="cd00118">
    <property type="entry name" value="LysM"/>
    <property type="match status" value="1"/>
</dbReference>
<organism evidence="4 5">
    <name type="scientific">Cephaloticoccus primus</name>
    <dbReference type="NCBI Taxonomy" id="1548207"/>
    <lineage>
        <taxon>Bacteria</taxon>
        <taxon>Pseudomonadati</taxon>
        <taxon>Verrucomicrobiota</taxon>
        <taxon>Opitutia</taxon>
        <taxon>Opitutales</taxon>
        <taxon>Opitutaceae</taxon>
        <taxon>Cephaloticoccus</taxon>
    </lineage>
</organism>
<dbReference type="InterPro" id="IPR006311">
    <property type="entry name" value="TAT_signal"/>
</dbReference>
<evidence type="ECO:0000259" key="3">
    <source>
        <dbReference type="PROSITE" id="PS51782"/>
    </source>
</evidence>
<protein>
    <recommendedName>
        <fullName evidence="3">LysM domain-containing protein</fullName>
    </recommendedName>
</protein>
<sequence length="270" mass="29692">MPYDRRQFLSKSLLGTAGLLLVGSSPPLLGAPAPAKAGEQTYTIKKGDTLSRIASRHGIPLVTLKTRNQLSGDRILVGQKLVIPAKPSAVKAAAANPPATARASVLATSSLAEVIAASAPLRIDRQRWRHIVLHHSGIERGSAKTYDAEHRRRGMENGLAYHFVIGNGRDCPEGQIDIGPRWLKQLRGGHVRDSHVNDTGIGICLVGNFEQRAPSPKQLAATWALIDWLRRGQINPKHTITVHRWVDRNHTVCPGRHFPFAELKRRYKLS</sequence>
<dbReference type="PANTHER" id="PTHR11022">
    <property type="entry name" value="PEPTIDOGLYCAN RECOGNITION PROTEIN"/>
    <property type="match status" value="1"/>
</dbReference>
<feature type="signal peptide" evidence="2">
    <location>
        <begin position="1"/>
        <end position="30"/>
    </location>
</feature>
<dbReference type="CDD" id="cd06583">
    <property type="entry name" value="PGRP"/>
    <property type="match status" value="1"/>
</dbReference>
<dbReference type="Pfam" id="PF01510">
    <property type="entry name" value="Amidase_2"/>
    <property type="match status" value="1"/>
</dbReference>
<proteinExistence type="inferred from homology"/>
<dbReference type="SUPFAM" id="SSF54106">
    <property type="entry name" value="LysM domain"/>
    <property type="match status" value="1"/>
</dbReference>
<feature type="domain" description="LysM" evidence="3">
    <location>
        <begin position="40"/>
        <end position="83"/>
    </location>
</feature>
<dbReference type="InterPro" id="IPR036779">
    <property type="entry name" value="LysM_dom_sf"/>
</dbReference>
<comment type="similarity">
    <text evidence="1">Belongs to the N-acetylmuramoyl-L-alanine amidase 2 family.</text>
</comment>
<dbReference type="STRING" id="1548207.AXK11_00795"/>